<dbReference type="Proteomes" id="UP000078560">
    <property type="component" value="Unassembled WGS sequence"/>
</dbReference>
<evidence type="ECO:0000313" key="2">
    <source>
        <dbReference type="EMBL" id="SBS93876.1"/>
    </source>
</evidence>
<dbReference type="AlphaFoldDB" id="A0A1A8WLV9"/>
<reference evidence="3" key="1">
    <citation type="submission" date="2016-05" db="EMBL/GenBank/DDBJ databases">
        <authorList>
            <person name="Naeem Raeece"/>
        </authorList>
    </citation>
    <scope>NUCLEOTIDE SEQUENCE [LARGE SCALE GENOMIC DNA]</scope>
</reference>
<dbReference type="EMBL" id="FLQU01001643">
    <property type="protein sequence ID" value="SBS93876.1"/>
    <property type="molecule type" value="Genomic_DNA"/>
</dbReference>
<dbReference type="Pfam" id="PF05795">
    <property type="entry name" value="Plasmodium_Vir"/>
    <property type="match status" value="1"/>
</dbReference>
<dbReference type="InterPro" id="IPR008780">
    <property type="entry name" value="Plasmodium_Vir"/>
</dbReference>
<evidence type="ECO:0000256" key="1">
    <source>
        <dbReference type="SAM" id="MobiDB-lite"/>
    </source>
</evidence>
<accession>A0A1A8WLV9</accession>
<evidence type="ECO:0000313" key="3">
    <source>
        <dbReference type="Proteomes" id="UP000078560"/>
    </source>
</evidence>
<protein>
    <submittedName>
        <fullName evidence="2">PIR Superfamily Protein</fullName>
    </submittedName>
</protein>
<sequence length="349" mass="40889">MEEGNQEERYDSFDEYSNNYDIYREIQSRVGEDYNLFPEDIIEKDTKNRHSIIMDCLRLRKYILKFVNKEECKKKNCCAYVNYLLNKGIHNYYKSQKYIFKFYTSYMNHDSNKHIMNICGPEINVMGEDKYEKIKKLYTSYDLYKNFTSKKHTTPPCYSAISCANTYNKIIVEHSYLDDIKFCKAVNSFKNVFENDQYILTKKCGTSVPQLLSYPDTCNNAQETSIHGASFPEPQIGKRIDMQEASKESPYPQEEDNMRDIPNEGTTSPSSFGTTLPISLFSSGMGGLLILLSFYKFTPLGQWLKLRTQRFGGIKKNFDEELYEMQQSTSEYDERNSEYNVYNISYNSS</sequence>
<proteinExistence type="predicted"/>
<name>A0A1A8WLV9_PLAOA</name>
<feature type="region of interest" description="Disordered" evidence="1">
    <location>
        <begin position="243"/>
        <end position="270"/>
    </location>
</feature>
<gene>
    <name evidence="2" type="ORF">POVCU2_0084200</name>
</gene>
<organism evidence="2 3">
    <name type="scientific">Plasmodium ovale curtisi</name>
    <dbReference type="NCBI Taxonomy" id="864141"/>
    <lineage>
        <taxon>Eukaryota</taxon>
        <taxon>Sar</taxon>
        <taxon>Alveolata</taxon>
        <taxon>Apicomplexa</taxon>
        <taxon>Aconoidasida</taxon>
        <taxon>Haemosporida</taxon>
        <taxon>Plasmodiidae</taxon>
        <taxon>Plasmodium</taxon>
        <taxon>Plasmodium (Plasmodium)</taxon>
    </lineage>
</organism>